<dbReference type="PANTHER" id="PTHR33121:SF79">
    <property type="entry name" value="CYCLIC DI-GMP PHOSPHODIESTERASE PDED-RELATED"/>
    <property type="match status" value="1"/>
</dbReference>
<reference evidence="4" key="1">
    <citation type="submission" date="2024-05" db="EMBL/GenBank/DDBJ databases">
        <title>WGS of Aeromonas isolates.</title>
        <authorList>
            <person name="Lee H."/>
        </authorList>
    </citation>
    <scope>NUCLEOTIDE SEQUENCE</scope>
    <source>
        <strain evidence="4">LP308</strain>
    </source>
</reference>
<dbReference type="CDD" id="cd01948">
    <property type="entry name" value="EAL"/>
    <property type="match status" value="1"/>
</dbReference>
<dbReference type="PANTHER" id="PTHR33121">
    <property type="entry name" value="CYCLIC DI-GMP PHOSPHODIESTERASE PDEF"/>
    <property type="match status" value="1"/>
</dbReference>
<gene>
    <name evidence="4" type="ORF">OB962_10285</name>
</gene>
<dbReference type="InterPro" id="IPR050706">
    <property type="entry name" value="Cyclic-di-GMP_PDE-like"/>
</dbReference>
<accession>A0ABT7QBR0</accession>
<dbReference type="Pfam" id="PF00563">
    <property type="entry name" value="EAL"/>
    <property type="match status" value="1"/>
</dbReference>
<keyword evidence="5" id="KW-1185">Reference proteome</keyword>
<dbReference type="SUPFAM" id="SSF55073">
    <property type="entry name" value="Nucleotide cyclase"/>
    <property type="match status" value="1"/>
</dbReference>
<dbReference type="Proteomes" id="UP001168109">
    <property type="component" value="Unassembled WGS sequence"/>
</dbReference>
<dbReference type="Gene3D" id="3.20.20.450">
    <property type="entry name" value="EAL domain"/>
    <property type="match status" value="1"/>
</dbReference>
<dbReference type="InterPro" id="IPR043128">
    <property type="entry name" value="Rev_trsase/Diguanyl_cyclase"/>
</dbReference>
<dbReference type="SMART" id="SM00052">
    <property type="entry name" value="EAL"/>
    <property type="match status" value="1"/>
</dbReference>
<organism evidence="4 5">
    <name type="scientific">Aeromonas piscicola</name>
    <dbReference type="NCBI Taxonomy" id="600645"/>
    <lineage>
        <taxon>Bacteria</taxon>
        <taxon>Pseudomonadati</taxon>
        <taxon>Pseudomonadota</taxon>
        <taxon>Gammaproteobacteria</taxon>
        <taxon>Aeromonadales</taxon>
        <taxon>Aeromonadaceae</taxon>
        <taxon>Aeromonas</taxon>
    </lineage>
</organism>
<dbReference type="InterPro" id="IPR000160">
    <property type="entry name" value="GGDEF_dom"/>
</dbReference>
<feature type="domain" description="EAL" evidence="2">
    <location>
        <begin position="372"/>
        <end position="628"/>
    </location>
</feature>
<dbReference type="Gene3D" id="3.30.70.270">
    <property type="match status" value="1"/>
</dbReference>
<dbReference type="PROSITE" id="PS50883">
    <property type="entry name" value="EAL"/>
    <property type="match status" value="1"/>
</dbReference>
<comment type="caution">
    <text evidence="4">The sequence shown here is derived from an EMBL/GenBank/DDBJ whole genome shotgun (WGS) entry which is preliminary data.</text>
</comment>
<keyword evidence="1" id="KW-0812">Transmembrane</keyword>
<evidence type="ECO:0000259" key="2">
    <source>
        <dbReference type="PROSITE" id="PS50883"/>
    </source>
</evidence>
<dbReference type="PROSITE" id="PS50887">
    <property type="entry name" value="GGDEF"/>
    <property type="match status" value="1"/>
</dbReference>
<evidence type="ECO:0000256" key="1">
    <source>
        <dbReference type="SAM" id="Phobius"/>
    </source>
</evidence>
<name>A0ABT7QBR0_9GAMM</name>
<proteinExistence type="predicted"/>
<evidence type="ECO:0000313" key="5">
    <source>
        <dbReference type="Proteomes" id="UP001168109"/>
    </source>
</evidence>
<dbReference type="CDD" id="cd01949">
    <property type="entry name" value="GGDEF"/>
    <property type="match status" value="1"/>
</dbReference>
<dbReference type="SUPFAM" id="SSF141868">
    <property type="entry name" value="EAL domain-like"/>
    <property type="match status" value="1"/>
</dbReference>
<dbReference type="InterPro" id="IPR035919">
    <property type="entry name" value="EAL_sf"/>
</dbReference>
<evidence type="ECO:0000313" key="4">
    <source>
        <dbReference type="EMBL" id="MDM5131384.1"/>
    </source>
</evidence>
<feature type="transmembrane region" description="Helical" evidence="1">
    <location>
        <begin position="7"/>
        <end position="26"/>
    </location>
</feature>
<keyword evidence="1" id="KW-0472">Membrane</keyword>
<sequence>MMIKGKFLSLAFIMVSFLGVTIWSLFNYDRTFNDMVKYTQLSAWSLAQLELELHGFDEQLSLYRSGQTDARQLNKAYDIAWNRLDIFLTGQETALIRTRYQASERVGAFFEVLKEYEQDVVNPTPDSARLAEMEGRMNKLLPSIRDLMVMSFTGPSAIKQRQELQQSKEGHVLVLVALLAIGLLILFVVSREMKLQHFLAWNDPLTLLPNRAAFMTRLERLAKGKQPTDCTLTICLIELNNFKEVNDSLGYAAGDELLTMVANQIREYAQNQAFIARMGGDEFALFIYGDMPIEHRVPYLVRLLDELRPTVFQADPAHRVRVSMGISQHPITAHKIEELILFADIALANAKKLKENHLQVFNHRMFEHYSRNRKLAAELREHLNIISNSTLYLHYQPVIKPGNAYNMGAEVLIRWRHPEYGFINPLDIIAMAEENGLGELLGKWIFSRVNHDMSQLPASFVDKLELAINLSNSMFTPDLFHQVSDMLQQSPLRAEQLILELTETIALDDLPLSQRIFKELKHINVRIALDDFGTGWSSFSYLMSLSFDKLKIDKSFVSNIETDPRQFMFVESITKLSHQLGLVVVAEGVESHHELQQLSDIGVDEIQGYYYSKPLPPAEFFIYTMTHLAHSTEESLDVNYH</sequence>
<dbReference type="InterPro" id="IPR029787">
    <property type="entry name" value="Nucleotide_cyclase"/>
</dbReference>
<dbReference type="RefSeq" id="WP_290041955.1">
    <property type="nucleotide sequence ID" value="NZ_JAOPLU010000002.1"/>
</dbReference>
<dbReference type="Pfam" id="PF00990">
    <property type="entry name" value="GGDEF"/>
    <property type="match status" value="1"/>
</dbReference>
<protein>
    <submittedName>
        <fullName evidence="4">Bifunctional diguanylate cyclase/phosphodiesterase</fullName>
    </submittedName>
</protein>
<dbReference type="EMBL" id="JAOPLU010000002">
    <property type="protein sequence ID" value="MDM5131384.1"/>
    <property type="molecule type" value="Genomic_DNA"/>
</dbReference>
<dbReference type="InterPro" id="IPR001633">
    <property type="entry name" value="EAL_dom"/>
</dbReference>
<keyword evidence="1" id="KW-1133">Transmembrane helix</keyword>
<dbReference type="SMART" id="SM00267">
    <property type="entry name" value="GGDEF"/>
    <property type="match status" value="1"/>
</dbReference>
<evidence type="ECO:0000259" key="3">
    <source>
        <dbReference type="PROSITE" id="PS50887"/>
    </source>
</evidence>
<dbReference type="NCBIfam" id="TIGR00254">
    <property type="entry name" value="GGDEF"/>
    <property type="match status" value="1"/>
</dbReference>
<feature type="domain" description="GGDEF" evidence="3">
    <location>
        <begin position="230"/>
        <end position="363"/>
    </location>
</feature>
<feature type="transmembrane region" description="Helical" evidence="1">
    <location>
        <begin position="170"/>
        <end position="189"/>
    </location>
</feature>